<name>A0AA86TUJ7_9EUKA</name>
<comment type="caution">
    <text evidence="1">The sequence shown here is derived from an EMBL/GenBank/DDBJ whole genome shotgun (WGS) entry which is preliminary data.</text>
</comment>
<accession>A0AA86TUJ7</accession>
<sequence length="883" mass="97802">MFINIDQISNTHINITHQKIYIFSVFGLHQNIIKIVDTSINISVNTNVIKCALICLKCDVIIETSQLILTAQGQVVSGIALEIIFELYISKTSIQVRMSAVRGAGIVSIVQEDLQKYSISNSVLSVTSLLNSQFNGFLISQLNFDIDIKVNNLQVCSKLNQTGDTQSIVTITNLIVFTCNICKDNEYIVYGLCLQGLLNGINIDGVLECVFPFNFNGSVCICTDGYELNVSYCVNTVSQLTLLDENITTGIQQLDDALQQTKHDFKTELQQLQNLTQAEFAQLTYQYQHDIVSNISILETQFNASQTAQDNQLNSSLNIIDQRLFNNISSTKLYIDNQITQNATALSIQFANRIQISDELVVSNISHTEQLINTTRDLTELRIMSNFFVLKTQLQSETNTVQNNLIQNIIANSSVLEQRIAENATQLQNAITLLNTNTQNDIIALRNQAYTNLSTSVGQINVNTDIKIQTLKTYVDTTSLASDQRVVSNFTQLHQYVDSTRDATDLKIISNISALKNQLQAETSAVQTSIVQNIVSNSSTLETRIISNATLLQSSIVGLQTSTRADLEALRSQAFQNLTTNINTVNANIISNINSLNSNLLGQMLSNSTILEQRIIGNFSYILLLFQNVINQFQTNINQIGIDQTSNIVNTNNSKVIIDKLGQLLCSHISHAIYESATGKCICTVPNTQLQLNIQQCTCIIPNTAVINNQCACVIQNTILQANTCVCAIPGTSLVNNVCKCTDPNQILQNSACVSPHTHLLTVRMQQTVLNGILYTNWGFQAQTQYTTEFGDLQPRNVDGQTLLYIMTQIPNSNSDFIFVGIIGNEMRTVTVMLPGFGTFSGQINFALNPADKMTFAWIFATGIRDWMISKLGTTIGIDIYIN</sequence>
<reference evidence="1" key="1">
    <citation type="submission" date="2023-06" db="EMBL/GenBank/DDBJ databases">
        <authorList>
            <person name="Kurt Z."/>
        </authorList>
    </citation>
    <scope>NUCLEOTIDE SEQUENCE</scope>
</reference>
<dbReference type="EMBL" id="CATOUU010000429">
    <property type="protein sequence ID" value="CAI9929246.1"/>
    <property type="molecule type" value="Genomic_DNA"/>
</dbReference>
<dbReference type="Proteomes" id="UP001642409">
    <property type="component" value="Unassembled WGS sequence"/>
</dbReference>
<gene>
    <name evidence="1" type="ORF">HINF_LOCUS16891</name>
    <name evidence="2" type="ORF">HINF_LOCUS62464</name>
</gene>
<evidence type="ECO:0000313" key="3">
    <source>
        <dbReference type="Proteomes" id="UP001642409"/>
    </source>
</evidence>
<dbReference type="EMBL" id="CAXDID020000383">
    <property type="protein sequence ID" value="CAL6084982.1"/>
    <property type="molecule type" value="Genomic_DNA"/>
</dbReference>
<dbReference type="AlphaFoldDB" id="A0AA86TUJ7"/>
<protein>
    <submittedName>
        <fullName evidence="1">Uncharacterized protein</fullName>
    </submittedName>
</protein>
<proteinExistence type="predicted"/>
<evidence type="ECO:0000313" key="2">
    <source>
        <dbReference type="EMBL" id="CAL6084982.1"/>
    </source>
</evidence>
<keyword evidence="3" id="KW-1185">Reference proteome</keyword>
<reference evidence="2 3" key="2">
    <citation type="submission" date="2024-07" db="EMBL/GenBank/DDBJ databases">
        <authorList>
            <person name="Akdeniz Z."/>
        </authorList>
    </citation>
    <scope>NUCLEOTIDE SEQUENCE [LARGE SCALE GENOMIC DNA]</scope>
</reference>
<evidence type="ECO:0000313" key="1">
    <source>
        <dbReference type="EMBL" id="CAI9929246.1"/>
    </source>
</evidence>
<organism evidence="1">
    <name type="scientific">Hexamita inflata</name>
    <dbReference type="NCBI Taxonomy" id="28002"/>
    <lineage>
        <taxon>Eukaryota</taxon>
        <taxon>Metamonada</taxon>
        <taxon>Diplomonadida</taxon>
        <taxon>Hexamitidae</taxon>
        <taxon>Hexamitinae</taxon>
        <taxon>Hexamita</taxon>
    </lineage>
</organism>